<dbReference type="OrthoDB" id="361039at2759"/>
<dbReference type="InterPro" id="IPR011442">
    <property type="entry name" value="TAF6_C"/>
</dbReference>
<evidence type="ECO:0000313" key="9">
    <source>
        <dbReference type="EMBL" id="TVY53015.1"/>
    </source>
</evidence>
<dbReference type="InterPro" id="IPR037796">
    <property type="entry name" value="TAF6"/>
</dbReference>
<evidence type="ECO:0000256" key="4">
    <source>
        <dbReference type="ARBA" id="ARBA00023163"/>
    </source>
</evidence>
<dbReference type="GO" id="GO:0051123">
    <property type="term" value="P:RNA polymerase II preinitiation complex assembly"/>
    <property type="evidence" value="ECO:0007669"/>
    <property type="project" value="TreeGrafter"/>
</dbReference>
<dbReference type="EMBL" id="QGMG01000516">
    <property type="protein sequence ID" value="TVY53015.1"/>
    <property type="molecule type" value="Genomic_DNA"/>
</dbReference>
<comment type="subcellular location">
    <subcellularLocation>
        <location evidence="1">Nucleus</location>
    </subcellularLocation>
</comment>
<evidence type="ECO:0000313" key="10">
    <source>
        <dbReference type="Proteomes" id="UP000481288"/>
    </source>
</evidence>
<sequence length="462" mass="50282">MAEQKLVWNPDNVRDVAESVGISSLNEEAVRSLSQEVEYRVGQVIVEAMRFMHAGKRTVLGTQDISQALKVLDVEPLYGYESTRPLRFGEASLGPGQPLFYIEDEEVDFEKLINAPLPKVPRDMSFTAHWLAVEGVQPSIPQNPTTAEARAPELVPKGPGANPSLAALAGNDNVSFKPLVKHVVSKELILFFDKIKSAILDEDPDPEVVILRESALESVRSDPGLHQLVPYFVHFIAEKVTHSLNNTFVLRQMMELTAAMIANKSLFIQPYVAALVPPVLTCLIGRSLGPETPANLQAQFQLRTLASSLIGQISSKYAESSLQLRPRLARTCLKYFLDPSRSLGEHYGAISGLLTIGGPEGVRSVLLPNIKPFEYVIQKAQNERGATDESVRMVIAVLLKAVVSIVDPAADAMTNGNATTNGTVAAEAPLVEEYLGTVVGSRVNALSNRALCKAVLEARDKN</sequence>
<reference evidence="9 10" key="1">
    <citation type="submission" date="2018-05" db="EMBL/GenBank/DDBJ databases">
        <title>Whole genome sequencing for identification of molecular markers to develop diagnostic detection tools for the regulated plant pathogen Lachnellula willkommii.</title>
        <authorList>
            <person name="Giroux E."/>
            <person name="Bilodeau G."/>
        </authorList>
    </citation>
    <scope>NUCLEOTIDE SEQUENCE [LARGE SCALE GENOMIC DNA]</scope>
    <source>
        <strain evidence="9 10">CBS 625.97</strain>
    </source>
</reference>
<dbReference type="Gene3D" id="1.25.40.770">
    <property type="entry name" value="TAF6, C-terminal HEAT repeat domain"/>
    <property type="match status" value="1"/>
</dbReference>
<keyword evidence="9" id="KW-0648">Protein biosynthesis</keyword>
<dbReference type="Gene3D" id="1.10.20.10">
    <property type="entry name" value="Histone, subunit A"/>
    <property type="match status" value="1"/>
</dbReference>
<dbReference type="SUPFAM" id="SSF47113">
    <property type="entry name" value="Histone-fold"/>
    <property type="match status" value="1"/>
</dbReference>
<evidence type="ECO:0000256" key="2">
    <source>
        <dbReference type="ARBA" id="ARBA00007688"/>
    </source>
</evidence>
<keyword evidence="5" id="KW-0539">Nucleus</keyword>
<dbReference type="GO" id="GO:0016251">
    <property type="term" value="F:RNA polymerase II general transcription initiation factor activity"/>
    <property type="evidence" value="ECO:0007669"/>
    <property type="project" value="InterPro"/>
</dbReference>
<feature type="domain" description="TATA box binding protein associated factor (TAF) histone-like fold" evidence="8">
    <location>
        <begin position="7"/>
        <end position="70"/>
    </location>
</feature>
<dbReference type="Proteomes" id="UP000481288">
    <property type="component" value="Unassembled WGS sequence"/>
</dbReference>
<dbReference type="GO" id="GO:0046695">
    <property type="term" value="C:SLIK (SAGA-like) complex"/>
    <property type="evidence" value="ECO:0007669"/>
    <property type="project" value="InterPro"/>
</dbReference>
<name>A0A7D8YSM0_9HELO</name>
<organism evidence="9 10">
    <name type="scientific">Lachnellula cervina</name>
    <dbReference type="NCBI Taxonomy" id="1316786"/>
    <lineage>
        <taxon>Eukaryota</taxon>
        <taxon>Fungi</taxon>
        <taxon>Dikarya</taxon>
        <taxon>Ascomycota</taxon>
        <taxon>Pezizomycotina</taxon>
        <taxon>Leotiomycetes</taxon>
        <taxon>Helotiales</taxon>
        <taxon>Lachnaceae</taxon>
        <taxon>Lachnellula</taxon>
    </lineage>
</organism>
<dbReference type="InterPro" id="IPR046344">
    <property type="entry name" value="TAF6_C_sf"/>
</dbReference>
<dbReference type="Pfam" id="PF02969">
    <property type="entry name" value="TAF"/>
    <property type="match status" value="1"/>
</dbReference>
<gene>
    <name evidence="9" type="primary">taf6</name>
    <name evidence="9" type="ORF">LCER1_G006478</name>
</gene>
<comment type="caution">
    <text evidence="9">The sequence shown here is derived from an EMBL/GenBank/DDBJ whole genome shotgun (WGS) entry which is preliminary data.</text>
</comment>
<dbReference type="CDD" id="cd08050">
    <property type="entry name" value="TAF6C"/>
    <property type="match status" value="1"/>
</dbReference>
<dbReference type="AlphaFoldDB" id="A0A7D8YSM0"/>
<dbReference type="PANTHER" id="PTHR10221">
    <property type="entry name" value="TRANSCRIPTION INITIATION FACTOR TFIID SUBUNIT 6"/>
    <property type="match status" value="1"/>
</dbReference>
<dbReference type="SUPFAM" id="SSF48371">
    <property type="entry name" value="ARM repeat"/>
    <property type="match status" value="1"/>
</dbReference>
<dbReference type="PANTHER" id="PTHR10221:SF9">
    <property type="entry name" value="TRANSCRIPTION INITIATION FACTOR TFIID SUBUNIT 6"/>
    <property type="match status" value="1"/>
</dbReference>
<evidence type="ECO:0000256" key="3">
    <source>
        <dbReference type="ARBA" id="ARBA00023015"/>
    </source>
</evidence>
<keyword evidence="10" id="KW-1185">Reference proteome</keyword>
<dbReference type="CDD" id="cd22931">
    <property type="entry name" value="HFD_TAF6"/>
    <property type="match status" value="1"/>
</dbReference>
<protein>
    <recommendedName>
        <fullName evidence="6">TBP-associated factor 6</fullName>
    </recommendedName>
    <alternativeName>
        <fullName evidence="7">Transcription initiation factor TFIID subunit 6</fullName>
    </alternativeName>
</protein>
<dbReference type="SMART" id="SM00803">
    <property type="entry name" value="TAF"/>
    <property type="match status" value="1"/>
</dbReference>
<evidence type="ECO:0000256" key="1">
    <source>
        <dbReference type="ARBA" id="ARBA00004123"/>
    </source>
</evidence>
<evidence type="ECO:0000259" key="8">
    <source>
        <dbReference type="SMART" id="SM00803"/>
    </source>
</evidence>
<accession>A0A7D8YSM0</accession>
<dbReference type="GO" id="GO:0003713">
    <property type="term" value="F:transcription coactivator activity"/>
    <property type="evidence" value="ECO:0007669"/>
    <property type="project" value="TreeGrafter"/>
</dbReference>
<dbReference type="InterPro" id="IPR004823">
    <property type="entry name" value="TAF_TATA-bd_Histone-like_dom"/>
</dbReference>
<dbReference type="InterPro" id="IPR016024">
    <property type="entry name" value="ARM-type_fold"/>
</dbReference>
<evidence type="ECO:0000256" key="6">
    <source>
        <dbReference type="ARBA" id="ARBA00076308"/>
    </source>
</evidence>
<dbReference type="FunFam" id="1.10.20.10:FF:000033">
    <property type="entry name" value="Transcription initiation factor TFIID complex subunit"/>
    <property type="match status" value="1"/>
</dbReference>
<keyword evidence="9" id="KW-0396">Initiation factor</keyword>
<dbReference type="InterPro" id="IPR009072">
    <property type="entry name" value="Histone-fold"/>
</dbReference>
<dbReference type="GO" id="GO:0046982">
    <property type="term" value="F:protein heterodimerization activity"/>
    <property type="evidence" value="ECO:0007669"/>
    <property type="project" value="InterPro"/>
</dbReference>
<keyword evidence="4" id="KW-0804">Transcription</keyword>
<dbReference type="GO" id="GO:0003743">
    <property type="term" value="F:translation initiation factor activity"/>
    <property type="evidence" value="ECO:0007669"/>
    <property type="project" value="UniProtKB-KW"/>
</dbReference>
<evidence type="ECO:0000256" key="7">
    <source>
        <dbReference type="ARBA" id="ARBA00093655"/>
    </source>
</evidence>
<comment type="similarity">
    <text evidence="2">Belongs to the TAF6 family.</text>
</comment>
<dbReference type="GO" id="GO:0000124">
    <property type="term" value="C:SAGA complex"/>
    <property type="evidence" value="ECO:0007669"/>
    <property type="project" value="InterPro"/>
</dbReference>
<keyword evidence="3" id="KW-0805">Transcription regulation</keyword>
<dbReference type="GO" id="GO:0006325">
    <property type="term" value="P:chromatin organization"/>
    <property type="evidence" value="ECO:0007669"/>
    <property type="project" value="UniProtKB-ARBA"/>
</dbReference>
<dbReference type="Pfam" id="PF07571">
    <property type="entry name" value="TAF6_C"/>
    <property type="match status" value="1"/>
</dbReference>
<evidence type="ECO:0000256" key="5">
    <source>
        <dbReference type="ARBA" id="ARBA00023242"/>
    </source>
</evidence>
<dbReference type="GO" id="GO:0005669">
    <property type="term" value="C:transcription factor TFIID complex"/>
    <property type="evidence" value="ECO:0007669"/>
    <property type="project" value="InterPro"/>
</dbReference>
<proteinExistence type="inferred from homology"/>